<keyword evidence="4" id="KW-0805">Transcription regulation</keyword>
<feature type="modified residue" description="4-aspartylphosphate" evidence="6">
    <location>
        <position position="66"/>
    </location>
</feature>
<dbReference type="PRINTS" id="PR01590">
    <property type="entry name" value="HTHFIS"/>
</dbReference>
<evidence type="ECO:0000256" key="2">
    <source>
        <dbReference type="ARBA" id="ARBA00022840"/>
    </source>
</evidence>
<evidence type="ECO:0000259" key="8">
    <source>
        <dbReference type="PROSITE" id="PS50110"/>
    </source>
</evidence>
<dbReference type="SMART" id="SM00448">
    <property type="entry name" value="REC"/>
    <property type="match status" value="1"/>
</dbReference>
<dbReference type="Pfam" id="PF25601">
    <property type="entry name" value="AAA_lid_14"/>
    <property type="match status" value="1"/>
</dbReference>
<evidence type="ECO:0000313" key="9">
    <source>
        <dbReference type="EMBL" id="GEK95397.1"/>
    </source>
</evidence>
<evidence type="ECO:0000256" key="1">
    <source>
        <dbReference type="ARBA" id="ARBA00022741"/>
    </source>
</evidence>
<dbReference type="PROSITE" id="PS50110">
    <property type="entry name" value="RESPONSE_REGULATORY"/>
    <property type="match status" value="1"/>
</dbReference>
<feature type="domain" description="Response regulatory" evidence="8">
    <location>
        <begin position="17"/>
        <end position="136"/>
    </location>
</feature>
<dbReference type="SUPFAM" id="SSF46689">
    <property type="entry name" value="Homeodomain-like"/>
    <property type="match status" value="1"/>
</dbReference>
<dbReference type="Gene3D" id="3.40.50.2300">
    <property type="match status" value="1"/>
</dbReference>
<name>A0A511BC24_9PROT</name>
<dbReference type="InterPro" id="IPR001789">
    <property type="entry name" value="Sig_transdc_resp-reg_receiver"/>
</dbReference>
<dbReference type="AlphaFoldDB" id="A0A511BC24"/>
<keyword evidence="3" id="KW-0902">Two-component regulatory system</keyword>
<dbReference type="PANTHER" id="PTHR32071:SF86">
    <property type="entry name" value="TWO COMPONENT SIGNAL TRANSDUCTION SYSTEM SIGMA54-DEPENDENT RESPONSE REGULATOR FIS FAMILY"/>
    <property type="match status" value="1"/>
</dbReference>
<comment type="caution">
    <text evidence="9">The sequence shown here is derived from an EMBL/GenBank/DDBJ whole genome shotgun (WGS) entry which is preliminary data.</text>
</comment>
<dbReference type="InterPro" id="IPR002197">
    <property type="entry name" value="HTH_Fis"/>
</dbReference>
<dbReference type="InterPro" id="IPR009057">
    <property type="entry name" value="Homeodomain-like_sf"/>
</dbReference>
<dbReference type="EMBL" id="BJVA01000002">
    <property type="protein sequence ID" value="GEK95397.1"/>
    <property type="molecule type" value="Genomic_DNA"/>
</dbReference>
<dbReference type="Gene3D" id="3.40.50.300">
    <property type="entry name" value="P-loop containing nucleotide triphosphate hydrolases"/>
    <property type="match status" value="1"/>
</dbReference>
<dbReference type="OrthoDB" id="9154941at2"/>
<evidence type="ECO:0000256" key="3">
    <source>
        <dbReference type="ARBA" id="ARBA00023012"/>
    </source>
</evidence>
<dbReference type="InterPro" id="IPR002078">
    <property type="entry name" value="Sigma_54_int"/>
</dbReference>
<feature type="domain" description="Sigma-54 factor interaction" evidence="7">
    <location>
        <begin position="151"/>
        <end position="339"/>
    </location>
</feature>
<keyword evidence="10" id="KW-1185">Reference proteome</keyword>
<evidence type="ECO:0000259" key="7">
    <source>
        <dbReference type="PROSITE" id="PS50045"/>
    </source>
</evidence>
<keyword evidence="1" id="KW-0547">Nucleotide-binding</keyword>
<dbReference type="PANTHER" id="PTHR32071">
    <property type="entry name" value="TRANSCRIPTIONAL REGULATORY PROTEIN"/>
    <property type="match status" value="1"/>
</dbReference>
<keyword evidence="6" id="KW-0597">Phosphoprotein</keyword>
<dbReference type="Gene3D" id="1.10.10.60">
    <property type="entry name" value="Homeodomain-like"/>
    <property type="match status" value="1"/>
</dbReference>
<dbReference type="GO" id="GO:0005524">
    <property type="term" value="F:ATP binding"/>
    <property type="evidence" value="ECO:0007669"/>
    <property type="project" value="UniProtKB-KW"/>
</dbReference>
<evidence type="ECO:0000256" key="5">
    <source>
        <dbReference type="ARBA" id="ARBA00023163"/>
    </source>
</evidence>
<dbReference type="SUPFAM" id="SSF52540">
    <property type="entry name" value="P-loop containing nucleoside triphosphate hydrolases"/>
    <property type="match status" value="1"/>
</dbReference>
<accession>A0A511BC24</accession>
<dbReference type="GO" id="GO:0043565">
    <property type="term" value="F:sequence-specific DNA binding"/>
    <property type="evidence" value="ECO:0007669"/>
    <property type="project" value="InterPro"/>
</dbReference>
<protein>
    <submittedName>
        <fullName evidence="9">Sigma-54-dependent Fis family transcriptional regulator</fullName>
    </submittedName>
</protein>
<dbReference type="SUPFAM" id="SSF52172">
    <property type="entry name" value="CheY-like"/>
    <property type="match status" value="1"/>
</dbReference>
<evidence type="ECO:0000313" key="10">
    <source>
        <dbReference type="Proteomes" id="UP000321079"/>
    </source>
</evidence>
<dbReference type="InterPro" id="IPR027417">
    <property type="entry name" value="P-loop_NTPase"/>
</dbReference>
<sequence>MNMFRNESGEATPSAPCILFVDDDPDVQVAARLLFRRRGIDMLSACGTEEALTQLASSSVDLVLLDLNYTKGMTTGAEGLALLRDMLVLRQDLPVIVVTGHSGVTIAVAAMRAGATDFVMKPWNNERLLALVEGTLKRRQTAEALEAEPAMIVASGELRCLVAEADRLAVTRAPLIITGAAGAGKMLLARRIHALSQESDPVTIIRAEECEALPQESGTWIFRNIDALSVPMQRRLADRLDERVAPRIIALSSLEQPALEAVLDPRLLLHLGMVVLSLPPLCERPDDVMALSAHFLRYFSIRHGLAEPVLDEERSRILCRESWPQNVRGLRAVLERAVLTGTWGTSSDASETATQGTPTLRDTERSLIETALRRHGFNVTQAARELGLTRPALYRRMARYGL</sequence>
<dbReference type="Pfam" id="PF02954">
    <property type="entry name" value="HTH_8"/>
    <property type="match status" value="1"/>
</dbReference>
<dbReference type="Proteomes" id="UP000321079">
    <property type="component" value="Unassembled WGS sequence"/>
</dbReference>
<keyword evidence="5" id="KW-0804">Transcription</keyword>
<evidence type="ECO:0000256" key="4">
    <source>
        <dbReference type="ARBA" id="ARBA00023015"/>
    </source>
</evidence>
<dbReference type="Pfam" id="PF14532">
    <property type="entry name" value="Sigma54_activ_2"/>
    <property type="match status" value="1"/>
</dbReference>
<dbReference type="PROSITE" id="PS50045">
    <property type="entry name" value="SIGMA54_INTERACT_4"/>
    <property type="match status" value="1"/>
</dbReference>
<evidence type="ECO:0000256" key="6">
    <source>
        <dbReference type="PROSITE-ProRule" id="PRU00169"/>
    </source>
</evidence>
<dbReference type="InterPro" id="IPR058031">
    <property type="entry name" value="AAA_lid_NorR"/>
</dbReference>
<reference evidence="9 10" key="1">
    <citation type="submission" date="2019-07" db="EMBL/GenBank/DDBJ databases">
        <title>Whole genome shotgun sequence of Gluconobacter kanchanaburiensis NBRC 103587.</title>
        <authorList>
            <person name="Hosoyama A."/>
            <person name="Uohara A."/>
            <person name="Ohji S."/>
            <person name="Ichikawa N."/>
        </authorList>
    </citation>
    <scope>NUCLEOTIDE SEQUENCE [LARGE SCALE GENOMIC DNA]</scope>
    <source>
        <strain evidence="9 10">NBRC 103587</strain>
    </source>
</reference>
<dbReference type="GO" id="GO:0000160">
    <property type="term" value="P:phosphorelay signal transduction system"/>
    <property type="evidence" value="ECO:0007669"/>
    <property type="project" value="UniProtKB-KW"/>
</dbReference>
<dbReference type="InterPro" id="IPR011006">
    <property type="entry name" value="CheY-like_superfamily"/>
</dbReference>
<gene>
    <name evidence="9" type="ORF">GKA01_05940</name>
</gene>
<organism evidence="9 10">
    <name type="scientific">Gluconobacter kanchanaburiensis NBRC 103587</name>
    <dbReference type="NCBI Taxonomy" id="1307948"/>
    <lineage>
        <taxon>Bacteria</taxon>
        <taxon>Pseudomonadati</taxon>
        <taxon>Pseudomonadota</taxon>
        <taxon>Alphaproteobacteria</taxon>
        <taxon>Acetobacterales</taxon>
        <taxon>Acetobacteraceae</taxon>
        <taxon>Gluconobacter</taxon>
    </lineage>
</organism>
<dbReference type="GO" id="GO:0006355">
    <property type="term" value="P:regulation of DNA-templated transcription"/>
    <property type="evidence" value="ECO:0007669"/>
    <property type="project" value="InterPro"/>
</dbReference>
<proteinExistence type="predicted"/>
<keyword evidence="2" id="KW-0067">ATP-binding</keyword>
<dbReference type="Pfam" id="PF00072">
    <property type="entry name" value="Response_reg"/>
    <property type="match status" value="1"/>
</dbReference>
<dbReference type="Gene3D" id="1.10.8.60">
    <property type="match status" value="1"/>
</dbReference>